<keyword evidence="8" id="KW-1185">Reference proteome</keyword>
<dbReference type="Proteomes" id="UP001528040">
    <property type="component" value="Unassembled WGS sequence"/>
</dbReference>
<feature type="transmembrane region" description="Helical" evidence="6">
    <location>
        <begin position="88"/>
        <end position="116"/>
    </location>
</feature>
<proteinExistence type="predicted"/>
<dbReference type="Pfam" id="PF02690">
    <property type="entry name" value="Na_Pi_cotrans"/>
    <property type="match status" value="2"/>
</dbReference>
<evidence type="ECO:0000256" key="2">
    <source>
        <dbReference type="ARBA" id="ARBA00022475"/>
    </source>
</evidence>
<evidence type="ECO:0000256" key="3">
    <source>
        <dbReference type="ARBA" id="ARBA00022692"/>
    </source>
</evidence>
<feature type="transmembrane region" description="Helical" evidence="6">
    <location>
        <begin position="122"/>
        <end position="145"/>
    </location>
</feature>
<keyword evidence="3 6" id="KW-0812">Transmembrane</keyword>
<feature type="transmembrane region" description="Helical" evidence="6">
    <location>
        <begin position="50"/>
        <end position="76"/>
    </location>
</feature>
<keyword evidence="2" id="KW-1003">Cell membrane</keyword>
<feature type="transmembrane region" description="Helical" evidence="6">
    <location>
        <begin position="288"/>
        <end position="313"/>
    </location>
</feature>
<protein>
    <submittedName>
        <fullName evidence="7">Na/Pi symporter</fullName>
    </submittedName>
</protein>
<gene>
    <name evidence="7" type="ORF">O2N63_16815</name>
</gene>
<evidence type="ECO:0000256" key="6">
    <source>
        <dbReference type="SAM" id="Phobius"/>
    </source>
</evidence>
<dbReference type="EMBL" id="JAQIIO010000015">
    <property type="protein sequence ID" value="MDA5095754.1"/>
    <property type="molecule type" value="Genomic_DNA"/>
</dbReference>
<dbReference type="RefSeq" id="WP_271055463.1">
    <property type="nucleotide sequence ID" value="NZ_JAQIIO010000015.1"/>
</dbReference>
<evidence type="ECO:0000256" key="1">
    <source>
        <dbReference type="ARBA" id="ARBA00004651"/>
    </source>
</evidence>
<evidence type="ECO:0000256" key="4">
    <source>
        <dbReference type="ARBA" id="ARBA00022989"/>
    </source>
</evidence>
<reference evidence="7 8" key="1">
    <citation type="submission" date="2023-01" db="EMBL/GenBank/DDBJ databases">
        <authorList>
            <person name="Yoon J.-W."/>
        </authorList>
    </citation>
    <scope>NUCLEOTIDE SEQUENCE [LARGE SCALE GENOMIC DNA]</scope>
    <source>
        <strain evidence="7 8">KMU-50</strain>
    </source>
</reference>
<keyword evidence="4 6" id="KW-1133">Transmembrane helix</keyword>
<evidence type="ECO:0000256" key="5">
    <source>
        <dbReference type="ARBA" id="ARBA00023136"/>
    </source>
</evidence>
<evidence type="ECO:0000313" key="8">
    <source>
        <dbReference type="Proteomes" id="UP001528040"/>
    </source>
</evidence>
<dbReference type="PANTHER" id="PTHR10010:SF46">
    <property type="entry name" value="SODIUM-DEPENDENT PHOSPHATE TRANSPORT PROTEIN 2B"/>
    <property type="match status" value="1"/>
</dbReference>
<feature type="transmembrane region" description="Helical" evidence="6">
    <location>
        <begin position="212"/>
        <end position="231"/>
    </location>
</feature>
<comment type="caution">
    <text evidence="7">The sequence shown here is derived from an EMBL/GenBank/DDBJ whole genome shotgun (WGS) entry which is preliminary data.</text>
</comment>
<sequence>MPSNLMIAATVFGGLGLFFFALQFLSQNLKLLAGHRLRTGIAKLTANPASGLGVGAVMITVTQSAAASVFLMVGLVRAGMMNLRQAQPVILGVSVGAGLTVLFLTIDIQLAVFLVIGGSGIFYAYGGASAVRLASVVFGIGLLFLGLQIMREGATALELQPWFQSAVELTRGQPLLGFLIGAGLTIIVQSSVAVTVVMIAFQRVGLFEQTEAIMFVYGANVGSSVLTYLLASGLTGVARQVALYLVGFNFLAALILVPLLYVEIGLGVPLVAAGVSSISSDPGTQAAIVYLVFNSIPVPFLLLALGGTARLLARFAPETMIEQHSKPKFLAGTLPKEAGLAFHLIELEQARLFNPLATALDAMRAGRTGAALDDALDAFDSLENSVSTAVDRVTSSTDLGPDAYDQLDVILKVQANLIAARQTMAGLAVEIAHLRKSAPDLSFPDAMVEGLDTILHVLVDVAEARETTDIEALSRMTSDEGNGFRSVRAAYLAGEDAVDANDRISLLAAANYCERLIWLMGEMCQSYDELRSH</sequence>
<evidence type="ECO:0000313" key="7">
    <source>
        <dbReference type="EMBL" id="MDA5095754.1"/>
    </source>
</evidence>
<organism evidence="7 8">
    <name type="scientific">Aliiroseovarius salicola</name>
    <dbReference type="NCBI Taxonomy" id="3009082"/>
    <lineage>
        <taxon>Bacteria</taxon>
        <taxon>Pseudomonadati</taxon>
        <taxon>Pseudomonadota</taxon>
        <taxon>Alphaproteobacteria</taxon>
        <taxon>Rhodobacterales</taxon>
        <taxon>Paracoccaceae</taxon>
        <taxon>Aliiroseovarius</taxon>
    </lineage>
</organism>
<feature type="transmembrane region" description="Helical" evidence="6">
    <location>
        <begin position="175"/>
        <end position="200"/>
    </location>
</feature>
<keyword evidence="5 6" id="KW-0472">Membrane</keyword>
<comment type="subcellular location">
    <subcellularLocation>
        <location evidence="1">Cell membrane</location>
        <topology evidence="1">Multi-pass membrane protein</topology>
    </subcellularLocation>
</comment>
<dbReference type="NCBIfam" id="NF037997">
    <property type="entry name" value="Na_Pi_symport"/>
    <property type="match status" value="1"/>
</dbReference>
<accession>A0ABT4W5F0</accession>
<dbReference type="PANTHER" id="PTHR10010">
    <property type="entry name" value="SOLUTE CARRIER FAMILY 34 SODIUM PHOSPHATE , MEMBER 2-RELATED"/>
    <property type="match status" value="1"/>
</dbReference>
<dbReference type="InterPro" id="IPR003841">
    <property type="entry name" value="Na/Pi_transpt"/>
</dbReference>
<feature type="transmembrane region" description="Helical" evidence="6">
    <location>
        <begin position="243"/>
        <end position="268"/>
    </location>
</feature>
<name>A0ABT4W5F0_9RHOB</name>